<dbReference type="InterPro" id="IPR043502">
    <property type="entry name" value="DNA/RNA_pol_sf"/>
</dbReference>
<organism evidence="3 4">
    <name type="scientific">Phytophthora rubi</name>
    <dbReference type="NCBI Taxonomy" id="129364"/>
    <lineage>
        <taxon>Eukaryota</taxon>
        <taxon>Sar</taxon>
        <taxon>Stramenopiles</taxon>
        <taxon>Oomycota</taxon>
        <taxon>Peronosporomycetes</taxon>
        <taxon>Peronosporales</taxon>
        <taxon>Peronosporaceae</taxon>
        <taxon>Phytophthora</taxon>
    </lineage>
</organism>
<accession>A0A6A4EEX7</accession>
<keyword evidence="4" id="KW-1185">Reference proteome</keyword>
<dbReference type="GO" id="GO:0003676">
    <property type="term" value="F:nucleic acid binding"/>
    <property type="evidence" value="ECO:0007669"/>
    <property type="project" value="InterPro"/>
</dbReference>
<evidence type="ECO:0000256" key="1">
    <source>
        <dbReference type="SAM" id="MobiDB-lite"/>
    </source>
</evidence>
<dbReference type="EMBL" id="QXFT01001291">
    <property type="protein sequence ID" value="KAE9322864.1"/>
    <property type="molecule type" value="Genomic_DNA"/>
</dbReference>
<feature type="compositionally biased region" description="Basic and acidic residues" evidence="1">
    <location>
        <begin position="519"/>
        <end position="528"/>
    </location>
</feature>
<sequence length="582" mass="65649">MRQFVQTYFDDIFVHSRASEGKTAVEAHLDHLREVLLCMRENRLNANINKCIFGAEEIPFLGCFLGKDGVRADPEKVCAIAQWPEPVSQKDLRKWLGLANYLHKYSANYAEMTRPLTNLLKKDAVWTWTSEAQQAFEAITSSLQSAPILALPDEDRPFSVVKKNQVIYTDHASLRTATSSPYLSQRMARWLSFFAEYNFTVEYKLGKQNVLADALSRWPDYELAHLAYLESPLYELIREAYADDDDLAGLAEALSAPNKAVELTARQRSRLHRYSVVEGLLYYQVEGGDEPRIVVPNDEDLRHRVLYEAHDTPLSGHLGREKTYRAVARNFCKMVRLAAVRKSVTVPQAAQLFGDNDFRNHGVPEAFVSDRDPRFVSHFWQHLFRLLGTRLDMSTADHPQTGAQTERVNRVLEYILRSVCAAEPTKWSTLLPQVEFALNNAVHSSTGFTPFYVNGLRHPHMPLTLPPASSLGGGEANAEDPRGLKGLRTSVKRNLLSFIETGEAVRERVRDAMAAAQDTQKEHSDRQGRKNTQVFKLGDQVLLNAKNLPTQCQEPSYSGGLRCDLASWGRSRSLGSTATPTR</sequence>
<reference evidence="3 4" key="1">
    <citation type="submission" date="2018-08" db="EMBL/GenBank/DDBJ databases">
        <title>Genomic investigation of the strawberry pathogen Phytophthora fragariae indicates pathogenicity is determined by transcriptional variation in three key races.</title>
        <authorList>
            <person name="Adams T.M."/>
            <person name="Armitage A.D."/>
            <person name="Sobczyk M.K."/>
            <person name="Bates H.J."/>
            <person name="Dunwell J.M."/>
            <person name="Nellist C.F."/>
            <person name="Harrison R.J."/>
        </authorList>
    </citation>
    <scope>NUCLEOTIDE SEQUENCE [LARGE SCALE GENOMIC DNA]</scope>
    <source>
        <strain evidence="3 4">SCRP333</strain>
    </source>
</reference>
<dbReference type="Gene3D" id="3.30.420.10">
    <property type="entry name" value="Ribonuclease H-like superfamily/Ribonuclease H"/>
    <property type="match status" value="1"/>
</dbReference>
<name>A0A6A4EEX7_9STRA</name>
<dbReference type="PANTHER" id="PTHR37984">
    <property type="entry name" value="PROTEIN CBG26694"/>
    <property type="match status" value="1"/>
</dbReference>
<dbReference type="SUPFAM" id="SSF56672">
    <property type="entry name" value="DNA/RNA polymerases"/>
    <property type="match status" value="1"/>
</dbReference>
<dbReference type="Gene3D" id="3.30.70.270">
    <property type="match status" value="2"/>
</dbReference>
<dbReference type="Pfam" id="PF17921">
    <property type="entry name" value="Integrase_H2C2"/>
    <property type="match status" value="1"/>
</dbReference>
<dbReference type="InterPro" id="IPR012337">
    <property type="entry name" value="RNaseH-like_sf"/>
</dbReference>
<evidence type="ECO:0000313" key="3">
    <source>
        <dbReference type="EMBL" id="KAE9322864.1"/>
    </source>
</evidence>
<dbReference type="GO" id="GO:0015074">
    <property type="term" value="P:DNA integration"/>
    <property type="evidence" value="ECO:0007669"/>
    <property type="project" value="InterPro"/>
</dbReference>
<dbReference type="FunFam" id="3.30.70.270:FF:000020">
    <property type="entry name" value="Transposon Tf2-6 polyprotein-like Protein"/>
    <property type="match status" value="1"/>
</dbReference>
<dbReference type="PANTHER" id="PTHR37984:SF5">
    <property type="entry name" value="PROTEIN NYNRIN-LIKE"/>
    <property type="match status" value="1"/>
</dbReference>
<feature type="region of interest" description="Disordered" evidence="1">
    <location>
        <begin position="512"/>
        <end position="533"/>
    </location>
</feature>
<dbReference type="Proteomes" id="UP000434957">
    <property type="component" value="Unassembled WGS sequence"/>
</dbReference>
<evidence type="ECO:0000259" key="2">
    <source>
        <dbReference type="PROSITE" id="PS50994"/>
    </source>
</evidence>
<evidence type="ECO:0000313" key="4">
    <source>
        <dbReference type="Proteomes" id="UP000434957"/>
    </source>
</evidence>
<dbReference type="InterPro" id="IPR050951">
    <property type="entry name" value="Retrovirus_Pol_polyprotein"/>
</dbReference>
<comment type="caution">
    <text evidence="3">The sequence shown here is derived from an EMBL/GenBank/DDBJ whole genome shotgun (WGS) entry which is preliminary data.</text>
</comment>
<dbReference type="PROSITE" id="PS50994">
    <property type="entry name" value="INTEGRASE"/>
    <property type="match status" value="1"/>
</dbReference>
<dbReference type="InterPro" id="IPR036397">
    <property type="entry name" value="RNaseH_sf"/>
</dbReference>
<feature type="domain" description="Integrase catalytic" evidence="2">
    <location>
        <begin position="292"/>
        <end position="458"/>
    </location>
</feature>
<gene>
    <name evidence="3" type="ORF">PR003_g17116</name>
</gene>
<dbReference type="SUPFAM" id="SSF53098">
    <property type="entry name" value="Ribonuclease H-like"/>
    <property type="match status" value="1"/>
</dbReference>
<proteinExistence type="predicted"/>
<dbReference type="InterPro" id="IPR041588">
    <property type="entry name" value="Integrase_H2C2"/>
</dbReference>
<protein>
    <recommendedName>
        <fullName evidence="2">Integrase catalytic domain-containing protein</fullName>
    </recommendedName>
</protein>
<dbReference type="InterPro" id="IPR043128">
    <property type="entry name" value="Rev_trsase/Diguanyl_cyclase"/>
</dbReference>
<dbReference type="InterPro" id="IPR001584">
    <property type="entry name" value="Integrase_cat-core"/>
</dbReference>
<dbReference type="AlphaFoldDB" id="A0A6A4EEX7"/>